<comment type="caution">
    <text evidence="4">The sequence shown here is derived from an EMBL/GenBank/DDBJ whole genome shotgun (WGS) entry which is preliminary data.</text>
</comment>
<dbReference type="InterPro" id="IPR026828">
    <property type="entry name" value="SAPC2_1/2"/>
</dbReference>
<organism evidence="4 5">
    <name type="scientific">Ladona fulva</name>
    <name type="common">Scarce chaser dragonfly</name>
    <name type="synonym">Libellula fulva</name>
    <dbReference type="NCBI Taxonomy" id="123851"/>
    <lineage>
        <taxon>Eukaryota</taxon>
        <taxon>Metazoa</taxon>
        <taxon>Ecdysozoa</taxon>
        <taxon>Arthropoda</taxon>
        <taxon>Hexapoda</taxon>
        <taxon>Insecta</taxon>
        <taxon>Pterygota</taxon>
        <taxon>Palaeoptera</taxon>
        <taxon>Odonata</taxon>
        <taxon>Epiprocta</taxon>
        <taxon>Anisoptera</taxon>
        <taxon>Libelluloidea</taxon>
        <taxon>Libellulidae</taxon>
        <taxon>Ladona</taxon>
    </lineage>
</organism>
<dbReference type="Pfam" id="PF11414">
    <property type="entry name" value="Suppressor_APC"/>
    <property type="match status" value="1"/>
</dbReference>
<dbReference type="Pfam" id="PF25825">
    <property type="entry name" value="SAPC2_N"/>
    <property type="match status" value="1"/>
</dbReference>
<protein>
    <recommendedName>
        <fullName evidence="3">Suppressor APC domain-containing protein</fullName>
    </recommendedName>
</protein>
<feature type="region of interest" description="Disordered" evidence="2">
    <location>
        <begin position="218"/>
        <end position="237"/>
    </location>
</feature>
<dbReference type="InterPro" id="IPR057953">
    <property type="entry name" value="SAPC2_N"/>
</dbReference>
<accession>A0A8K0KGB3</accession>
<name>A0A8K0KGB3_LADFU</name>
<dbReference type="OrthoDB" id="10035013at2759"/>
<dbReference type="EMBL" id="KZ308690">
    <property type="protein sequence ID" value="KAG8233160.1"/>
    <property type="molecule type" value="Genomic_DNA"/>
</dbReference>
<dbReference type="Proteomes" id="UP000792457">
    <property type="component" value="Unassembled WGS sequence"/>
</dbReference>
<dbReference type="PANTHER" id="PTHR14907">
    <property type="entry name" value="FI14130P"/>
    <property type="match status" value="1"/>
</dbReference>
<feature type="domain" description="Suppressor APC" evidence="3">
    <location>
        <begin position="14"/>
        <end position="92"/>
    </location>
</feature>
<dbReference type="PANTHER" id="PTHR14907:SF2">
    <property type="entry name" value="SUPPRESSOR APC DOMAIN-CONTAINING PROTEIN 2"/>
    <property type="match status" value="1"/>
</dbReference>
<dbReference type="SUPFAM" id="SSF47473">
    <property type="entry name" value="EF-hand"/>
    <property type="match status" value="1"/>
</dbReference>
<keyword evidence="5" id="KW-1185">Reference proteome</keyword>
<feature type="compositionally biased region" description="Low complexity" evidence="2">
    <location>
        <begin position="257"/>
        <end position="269"/>
    </location>
</feature>
<feature type="region of interest" description="Disordered" evidence="2">
    <location>
        <begin position="257"/>
        <end position="290"/>
    </location>
</feature>
<evidence type="ECO:0000313" key="5">
    <source>
        <dbReference type="Proteomes" id="UP000792457"/>
    </source>
</evidence>
<feature type="region of interest" description="Disordered" evidence="2">
    <location>
        <begin position="96"/>
        <end position="129"/>
    </location>
</feature>
<keyword evidence="1" id="KW-0175">Coiled coil</keyword>
<proteinExistence type="predicted"/>
<dbReference type="InterPro" id="IPR011992">
    <property type="entry name" value="EF-hand-dom_pair"/>
</dbReference>
<evidence type="ECO:0000256" key="1">
    <source>
        <dbReference type="SAM" id="Coils"/>
    </source>
</evidence>
<evidence type="ECO:0000256" key="2">
    <source>
        <dbReference type="SAM" id="MobiDB-lite"/>
    </source>
</evidence>
<dbReference type="AlphaFoldDB" id="A0A8K0KGB3"/>
<reference evidence="4" key="2">
    <citation type="submission" date="2017-10" db="EMBL/GenBank/DDBJ databases">
        <title>Ladona fulva Genome sequencing and assembly.</title>
        <authorList>
            <person name="Murali S."/>
            <person name="Richards S."/>
            <person name="Bandaranaike D."/>
            <person name="Bellair M."/>
            <person name="Blankenburg K."/>
            <person name="Chao H."/>
            <person name="Dinh H."/>
            <person name="Doddapaneni H."/>
            <person name="Dugan-Rocha S."/>
            <person name="Elkadiri S."/>
            <person name="Gnanaolivu R."/>
            <person name="Hernandez B."/>
            <person name="Skinner E."/>
            <person name="Javaid M."/>
            <person name="Lee S."/>
            <person name="Li M."/>
            <person name="Ming W."/>
            <person name="Munidasa M."/>
            <person name="Muniz J."/>
            <person name="Nguyen L."/>
            <person name="Hughes D."/>
            <person name="Osuji N."/>
            <person name="Pu L.-L."/>
            <person name="Puazo M."/>
            <person name="Qu C."/>
            <person name="Quiroz J."/>
            <person name="Raj R."/>
            <person name="Weissenberger G."/>
            <person name="Xin Y."/>
            <person name="Zou X."/>
            <person name="Han Y."/>
            <person name="Worley K."/>
            <person name="Muzny D."/>
            <person name="Gibbs R."/>
        </authorList>
    </citation>
    <scope>NUCLEOTIDE SEQUENCE</scope>
    <source>
        <strain evidence="4">Sampled in the wild</strain>
    </source>
</reference>
<gene>
    <name evidence="4" type="ORF">J437_LFUL014112</name>
</gene>
<evidence type="ECO:0000313" key="4">
    <source>
        <dbReference type="EMBL" id="KAG8233160.1"/>
    </source>
</evidence>
<sequence>MLQTIMSQQNNLSGLPAQFVTAMRTLFDIMDDKNTGYVQFSDIEHRWRDDGTKGLPKGVIESLKKVTPSNGLLSFNHFCAGLKICLLQNQVENARNSNSAKGSDGLLEHESNETTKSNKHQIPKSVSGDLDHAQAVIGSKMSSSRLNAMGAQQRTLSMPQLQQPMFQEEDNGRIGAELRNYASDARLAASTKMSQANPNRLALGPPKPPRLAVGLDRGMVGSSEVRGPVQSSSERNLDRAEIRTALQKWQIGLMMNGQESSKNSSESGSRQGYPVDQGGRGSGDGKPSVDQTAALKRMKQIEQEKDVLMQGLQAVERAREWYLRHVNAVQEKMKYLGKMGSHMEQWTEAQQERIELRRARVLEVNRHLALLCRWGSGEGGDSPLEDWSHMNLALPHHRRPQPTSQNPSSSLLVERLKHQNHLLTEEVSKKSERIAGLEREKSLLIRELFQLKSDLAGRRSGVGEEPLMLEEAAGGFM</sequence>
<reference evidence="4" key="1">
    <citation type="submission" date="2013-04" db="EMBL/GenBank/DDBJ databases">
        <authorList>
            <person name="Qu J."/>
            <person name="Murali S.C."/>
            <person name="Bandaranaike D."/>
            <person name="Bellair M."/>
            <person name="Blankenburg K."/>
            <person name="Chao H."/>
            <person name="Dinh H."/>
            <person name="Doddapaneni H."/>
            <person name="Downs B."/>
            <person name="Dugan-Rocha S."/>
            <person name="Elkadiri S."/>
            <person name="Gnanaolivu R.D."/>
            <person name="Hernandez B."/>
            <person name="Javaid M."/>
            <person name="Jayaseelan J.C."/>
            <person name="Lee S."/>
            <person name="Li M."/>
            <person name="Ming W."/>
            <person name="Munidasa M."/>
            <person name="Muniz J."/>
            <person name="Nguyen L."/>
            <person name="Ongeri F."/>
            <person name="Osuji N."/>
            <person name="Pu L.-L."/>
            <person name="Puazo M."/>
            <person name="Qu C."/>
            <person name="Quiroz J."/>
            <person name="Raj R."/>
            <person name="Weissenberger G."/>
            <person name="Xin Y."/>
            <person name="Zou X."/>
            <person name="Han Y."/>
            <person name="Richards S."/>
            <person name="Worley K."/>
            <person name="Muzny D."/>
            <person name="Gibbs R."/>
        </authorList>
    </citation>
    <scope>NUCLEOTIDE SEQUENCE</scope>
    <source>
        <strain evidence="4">Sampled in the wild</strain>
    </source>
</reference>
<feature type="coiled-coil region" evidence="1">
    <location>
        <begin position="413"/>
        <end position="454"/>
    </location>
</feature>
<evidence type="ECO:0000259" key="3">
    <source>
        <dbReference type="Pfam" id="PF25825"/>
    </source>
</evidence>